<keyword evidence="2" id="KW-0564">Palmitate</keyword>
<accession>A0A5B0GE82</accession>
<keyword evidence="2" id="KW-0472">Membrane</keyword>
<keyword evidence="2" id="KW-0812">Transmembrane</keyword>
<dbReference type="Proteomes" id="UP000325273">
    <property type="component" value="Unassembled WGS sequence"/>
</dbReference>
<organism evidence="3 4">
    <name type="scientific">Paraburkholderia panacisoli</name>
    <dbReference type="NCBI Taxonomy" id="2603818"/>
    <lineage>
        <taxon>Bacteria</taxon>
        <taxon>Pseudomonadati</taxon>
        <taxon>Pseudomonadota</taxon>
        <taxon>Betaproteobacteria</taxon>
        <taxon>Burkholderiales</taxon>
        <taxon>Burkholderiaceae</taxon>
        <taxon>Paraburkholderia</taxon>
    </lineage>
</organism>
<dbReference type="PANTHER" id="PTHR30203">
    <property type="entry name" value="OUTER MEMBRANE CATION EFFLUX PROTEIN"/>
    <property type="match status" value="1"/>
</dbReference>
<dbReference type="Gene3D" id="2.20.200.10">
    <property type="entry name" value="Outer membrane efflux proteins (OEP)"/>
    <property type="match status" value="1"/>
</dbReference>
<evidence type="ECO:0000256" key="1">
    <source>
        <dbReference type="ARBA" id="ARBA00007613"/>
    </source>
</evidence>
<evidence type="ECO:0000313" key="4">
    <source>
        <dbReference type="Proteomes" id="UP000325273"/>
    </source>
</evidence>
<dbReference type="EMBL" id="VTUZ01000041">
    <property type="protein sequence ID" value="KAA1001683.1"/>
    <property type="molecule type" value="Genomic_DNA"/>
</dbReference>
<reference evidence="3 4" key="1">
    <citation type="submission" date="2019-08" db="EMBL/GenBank/DDBJ databases">
        <title>Paraburkholderia sp. DCY113.</title>
        <authorList>
            <person name="Kang J."/>
        </authorList>
    </citation>
    <scope>NUCLEOTIDE SEQUENCE [LARGE SCALE GENOMIC DNA]</scope>
    <source>
        <strain evidence="3 4">DCY113</strain>
    </source>
</reference>
<keyword evidence="2" id="KW-1134">Transmembrane beta strand</keyword>
<dbReference type="GO" id="GO:0005886">
    <property type="term" value="C:plasma membrane"/>
    <property type="evidence" value="ECO:0007669"/>
    <property type="project" value="UniProtKB-SubCell"/>
</dbReference>
<sequence>MELIVATECNPVVGPAPASATHFAGAPGRARAAAIHGWRAALGAAAAIALGACSFGPSGQPPAMPSPAHYGVEPQPAQTVAALGVAQRFATGAQPAPQWWRLFGSTELNALVEEGLRNSPTLAAADKRLAAAHEQLRGQLGSSLLPSVDLIGQASRGRDLGIPVPGGPNTLLYNQFVGAVQAQYTFDLFGAVRKANAAQSARVDIEAYQREAARRALATNIVTATIEAAMLRAQIDASERLIALAGDQAHDTERHYQLGSLPHADVLTARQSMATLAVSVAELRQRLTVTRHALAVLLGRTPDAAPPESDLASLHLPQDLPVVLPSDLLRARPDIEAAEAALKAAAADVGVATAQLFPILSLSASMGQGGFSWPLALSGAGAIWGIGATISQALFHGGALVAQRRAAIDAYGAAVFEYKQTVLAAFENVADTLASLEHDAQALEAASVATRAARETFDEVASRHRLGALPASSARGGEQQYQAARLEEIRLIGQRLTDTATLFQAMGELPSGSNERSDHLAGK</sequence>
<dbReference type="Pfam" id="PF02321">
    <property type="entry name" value="OEP"/>
    <property type="match status" value="2"/>
</dbReference>
<evidence type="ECO:0000313" key="3">
    <source>
        <dbReference type="EMBL" id="KAA1001683.1"/>
    </source>
</evidence>
<evidence type="ECO:0000256" key="2">
    <source>
        <dbReference type="RuleBase" id="RU362097"/>
    </source>
</evidence>
<dbReference type="InterPro" id="IPR003423">
    <property type="entry name" value="OMP_efflux"/>
</dbReference>
<name>A0A5B0GE82_9BURK</name>
<keyword evidence="4" id="KW-1185">Reference proteome</keyword>
<dbReference type="NCBIfam" id="TIGR01845">
    <property type="entry name" value="outer_NodT"/>
    <property type="match status" value="1"/>
</dbReference>
<keyword evidence="2" id="KW-0449">Lipoprotein</keyword>
<gene>
    <name evidence="3" type="ORF">FVF58_39180</name>
</gene>
<comment type="similarity">
    <text evidence="1 2">Belongs to the outer membrane factor (OMF) (TC 1.B.17) family.</text>
</comment>
<protein>
    <submittedName>
        <fullName evidence="3">Efflux transporter outer membrane subunit</fullName>
    </submittedName>
</protein>
<dbReference type="GO" id="GO:0015562">
    <property type="term" value="F:efflux transmembrane transporter activity"/>
    <property type="evidence" value="ECO:0007669"/>
    <property type="project" value="InterPro"/>
</dbReference>
<comment type="subcellular location">
    <subcellularLocation>
        <location evidence="2">Cell membrane</location>
        <topology evidence="2">Lipid-anchor</topology>
    </subcellularLocation>
</comment>
<dbReference type="InterPro" id="IPR010131">
    <property type="entry name" value="MdtP/NodT-like"/>
</dbReference>
<dbReference type="Gene3D" id="1.20.1600.10">
    <property type="entry name" value="Outer membrane efflux proteins (OEP)"/>
    <property type="match status" value="1"/>
</dbReference>
<dbReference type="AlphaFoldDB" id="A0A5B0GE82"/>
<dbReference type="SUPFAM" id="SSF56954">
    <property type="entry name" value="Outer membrane efflux proteins (OEP)"/>
    <property type="match status" value="1"/>
</dbReference>
<dbReference type="PANTHER" id="PTHR30203:SF33">
    <property type="entry name" value="BLR4455 PROTEIN"/>
    <property type="match status" value="1"/>
</dbReference>
<comment type="caution">
    <text evidence="3">The sequence shown here is derived from an EMBL/GenBank/DDBJ whole genome shotgun (WGS) entry which is preliminary data.</text>
</comment>
<proteinExistence type="inferred from homology"/>